<dbReference type="EMBL" id="JAINUF010000012">
    <property type="protein sequence ID" value="KAJ8346185.1"/>
    <property type="molecule type" value="Genomic_DNA"/>
</dbReference>
<comment type="caution">
    <text evidence="2">The sequence shown here is derived from an EMBL/GenBank/DDBJ whole genome shotgun (WGS) entry which is preliminary data.</text>
</comment>
<dbReference type="AlphaFoldDB" id="A0A9Q1EW80"/>
<accession>A0A9Q1EW80</accession>
<keyword evidence="3" id="KW-1185">Reference proteome</keyword>
<evidence type="ECO:0000313" key="2">
    <source>
        <dbReference type="EMBL" id="KAJ8346185.1"/>
    </source>
</evidence>
<feature type="compositionally biased region" description="Basic and acidic residues" evidence="1">
    <location>
        <begin position="97"/>
        <end position="109"/>
    </location>
</feature>
<gene>
    <name evidence="2" type="ORF">SKAU_G00303780</name>
</gene>
<proteinExistence type="predicted"/>
<feature type="region of interest" description="Disordered" evidence="1">
    <location>
        <begin position="1"/>
        <end position="26"/>
    </location>
</feature>
<sequence length="124" mass="14293">MHFQFNRLEAPRQTGNEHLAGSQPCYFEGRPEPINKLWPFNIDPDMDMDSHQLSALPDQSLRRGRALSLEGRVPLERGTLTSRTFHLPCLQTSTVESQEKRERRERSADKASYIPQTQALLCRT</sequence>
<protein>
    <submittedName>
        <fullName evidence="2">Uncharacterized protein</fullName>
    </submittedName>
</protein>
<reference evidence="2" key="1">
    <citation type="journal article" date="2023" name="Science">
        <title>Genome structures resolve the early diversification of teleost fishes.</title>
        <authorList>
            <person name="Parey E."/>
            <person name="Louis A."/>
            <person name="Montfort J."/>
            <person name="Bouchez O."/>
            <person name="Roques C."/>
            <person name="Iampietro C."/>
            <person name="Lluch J."/>
            <person name="Castinel A."/>
            <person name="Donnadieu C."/>
            <person name="Desvignes T."/>
            <person name="Floi Bucao C."/>
            <person name="Jouanno E."/>
            <person name="Wen M."/>
            <person name="Mejri S."/>
            <person name="Dirks R."/>
            <person name="Jansen H."/>
            <person name="Henkel C."/>
            <person name="Chen W.J."/>
            <person name="Zahm M."/>
            <person name="Cabau C."/>
            <person name="Klopp C."/>
            <person name="Thompson A.W."/>
            <person name="Robinson-Rechavi M."/>
            <person name="Braasch I."/>
            <person name="Lecointre G."/>
            <person name="Bobe J."/>
            <person name="Postlethwait J.H."/>
            <person name="Berthelot C."/>
            <person name="Roest Crollius H."/>
            <person name="Guiguen Y."/>
        </authorList>
    </citation>
    <scope>NUCLEOTIDE SEQUENCE</scope>
    <source>
        <strain evidence="2">WJC10195</strain>
    </source>
</reference>
<name>A0A9Q1EW80_SYNKA</name>
<evidence type="ECO:0000256" key="1">
    <source>
        <dbReference type="SAM" id="MobiDB-lite"/>
    </source>
</evidence>
<evidence type="ECO:0000313" key="3">
    <source>
        <dbReference type="Proteomes" id="UP001152622"/>
    </source>
</evidence>
<organism evidence="2 3">
    <name type="scientific">Synaphobranchus kaupii</name>
    <name type="common">Kaup's arrowtooth eel</name>
    <dbReference type="NCBI Taxonomy" id="118154"/>
    <lineage>
        <taxon>Eukaryota</taxon>
        <taxon>Metazoa</taxon>
        <taxon>Chordata</taxon>
        <taxon>Craniata</taxon>
        <taxon>Vertebrata</taxon>
        <taxon>Euteleostomi</taxon>
        <taxon>Actinopterygii</taxon>
        <taxon>Neopterygii</taxon>
        <taxon>Teleostei</taxon>
        <taxon>Anguilliformes</taxon>
        <taxon>Synaphobranchidae</taxon>
        <taxon>Synaphobranchus</taxon>
    </lineage>
</organism>
<dbReference type="Proteomes" id="UP001152622">
    <property type="component" value="Chromosome 12"/>
</dbReference>
<feature type="region of interest" description="Disordered" evidence="1">
    <location>
        <begin position="93"/>
        <end position="113"/>
    </location>
</feature>